<dbReference type="Proteomes" id="UP001201980">
    <property type="component" value="Unassembled WGS sequence"/>
</dbReference>
<dbReference type="InterPro" id="IPR015943">
    <property type="entry name" value="WD40/YVTN_repeat-like_dom_sf"/>
</dbReference>
<evidence type="ECO:0000313" key="6">
    <source>
        <dbReference type="EMBL" id="KAJ2903143.1"/>
    </source>
</evidence>
<evidence type="ECO:0000256" key="4">
    <source>
        <dbReference type="SAM" id="MobiDB-lite"/>
    </source>
</evidence>
<feature type="compositionally biased region" description="Polar residues" evidence="4">
    <location>
        <begin position="28"/>
        <end position="45"/>
    </location>
</feature>
<feature type="region of interest" description="Disordered" evidence="4">
    <location>
        <begin position="1159"/>
        <end position="1232"/>
    </location>
</feature>
<feature type="region of interest" description="Disordered" evidence="4">
    <location>
        <begin position="452"/>
        <end position="484"/>
    </location>
</feature>
<evidence type="ECO:0000259" key="5">
    <source>
        <dbReference type="Pfam" id="PF23411"/>
    </source>
</evidence>
<feature type="compositionally biased region" description="Basic residues" evidence="4">
    <location>
        <begin position="1192"/>
        <end position="1201"/>
    </location>
</feature>
<dbReference type="SMART" id="SM00299">
    <property type="entry name" value="CLH"/>
    <property type="match status" value="1"/>
</dbReference>
<dbReference type="GO" id="GO:0030897">
    <property type="term" value="C:HOPS complex"/>
    <property type="evidence" value="ECO:0007669"/>
    <property type="project" value="TreeGrafter"/>
</dbReference>
<dbReference type="GO" id="GO:0034058">
    <property type="term" value="P:endosomal vesicle fusion"/>
    <property type="evidence" value="ECO:0007669"/>
    <property type="project" value="TreeGrafter"/>
</dbReference>
<organism evidence="6 7">
    <name type="scientific">Zalerion maritima</name>
    <dbReference type="NCBI Taxonomy" id="339359"/>
    <lineage>
        <taxon>Eukaryota</taxon>
        <taxon>Fungi</taxon>
        <taxon>Dikarya</taxon>
        <taxon>Ascomycota</taxon>
        <taxon>Pezizomycotina</taxon>
        <taxon>Sordariomycetes</taxon>
        <taxon>Lulworthiomycetidae</taxon>
        <taxon>Lulworthiales</taxon>
        <taxon>Lulworthiaceae</taxon>
        <taxon>Zalerion</taxon>
    </lineage>
</organism>
<accession>A0AAD5RSE8</accession>
<dbReference type="InterPro" id="IPR011990">
    <property type="entry name" value="TPR-like_helical_dom_sf"/>
</dbReference>
<evidence type="ECO:0000256" key="3">
    <source>
        <dbReference type="PROSITE-ProRule" id="PRU01006"/>
    </source>
</evidence>
<dbReference type="InterPro" id="IPR045111">
    <property type="entry name" value="Vps41/Vps8"/>
</dbReference>
<proteinExistence type="predicted"/>
<comment type="caution">
    <text evidence="6">The sequence shown here is derived from an EMBL/GenBank/DDBJ whole genome shotgun (WGS) entry which is preliminary data.</text>
</comment>
<keyword evidence="2" id="KW-0653">Protein transport</keyword>
<dbReference type="Pfam" id="PF23556">
    <property type="entry name" value="TPR_Vps41"/>
    <property type="match status" value="1"/>
</dbReference>
<dbReference type="GO" id="GO:0006623">
    <property type="term" value="P:protein targeting to vacuole"/>
    <property type="evidence" value="ECO:0007669"/>
    <property type="project" value="InterPro"/>
</dbReference>
<dbReference type="Gene3D" id="1.25.40.10">
    <property type="entry name" value="Tetratricopeptide repeat domain"/>
    <property type="match status" value="1"/>
</dbReference>
<dbReference type="PANTHER" id="PTHR12616:SF1">
    <property type="entry name" value="VACUOLAR PROTEIN SORTING-ASSOCIATED PROTEIN 41 HOMOLOG"/>
    <property type="match status" value="1"/>
</dbReference>
<keyword evidence="7" id="KW-1185">Reference proteome</keyword>
<protein>
    <submittedName>
        <fullName evidence="6">Vacuolar assembly protein</fullName>
    </submittedName>
</protein>
<evidence type="ECO:0000256" key="1">
    <source>
        <dbReference type="ARBA" id="ARBA00022448"/>
    </source>
</evidence>
<dbReference type="GO" id="GO:0016236">
    <property type="term" value="P:macroautophagy"/>
    <property type="evidence" value="ECO:0007669"/>
    <property type="project" value="TreeGrafter"/>
</dbReference>
<dbReference type="PROSITE" id="PS50236">
    <property type="entry name" value="CHCR"/>
    <property type="match status" value="1"/>
</dbReference>
<dbReference type="GO" id="GO:0009267">
    <property type="term" value="P:cellular response to starvation"/>
    <property type="evidence" value="ECO:0007669"/>
    <property type="project" value="TreeGrafter"/>
</dbReference>
<feature type="repeat" description="CHCR" evidence="3">
    <location>
        <begin position="921"/>
        <end position="1070"/>
    </location>
</feature>
<keyword evidence="1" id="KW-0813">Transport</keyword>
<dbReference type="SUPFAM" id="SSF50978">
    <property type="entry name" value="WD40 repeat-like"/>
    <property type="match status" value="1"/>
</dbReference>
<feature type="compositionally biased region" description="Acidic residues" evidence="4">
    <location>
        <begin position="57"/>
        <end position="89"/>
    </location>
</feature>
<name>A0AAD5RSE8_9PEZI</name>
<feature type="compositionally biased region" description="Acidic residues" evidence="4">
    <location>
        <begin position="1208"/>
        <end position="1220"/>
    </location>
</feature>
<feature type="domain" description="Vps41 beta-propeller" evidence="5">
    <location>
        <begin position="92"/>
        <end position="305"/>
    </location>
</feature>
<feature type="region of interest" description="Disordered" evidence="4">
    <location>
        <begin position="1"/>
        <end position="93"/>
    </location>
</feature>
<reference evidence="6" key="1">
    <citation type="submission" date="2022-07" db="EMBL/GenBank/DDBJ databases">
        <title>Draft genome sequence of Zalerion maritima ATCC 34329, a (micro)plastics degrading marine fungus.</title>
        <authorList>
            <person name="Paco A."/>
            <person name="Goncalves M.F.M."/>
            <person name="Rocha-Santos T.A.P."/>
            <person name="Alves A."/>
        </authorList>
    </citation>
    <scope>NUCLEOTIDE SEQUENCE</scope>
    <source>
        <strain evidence="6">ATCC 34329</strain>
    </source>
</reference>
<gene>
    <name evidence="6" type="ORF">MKZ38_010407</name>
</gene>
<feature type="domain" description="Vps41 beta-propeller" evidence="5">
    <location>
        <begin position="379"/>
        <end position="524"/>
    </location>
</feature>
<dbReference type="InterPro" id="IPR000547">
    <property type="entry name" value="Clathrin_H-chain/VPS_repeat"/>
</dbReference>
<dbReference type="Pfam" id="PF23411">
    <property type="entry name" value="Beta-prop_Vps41"/>
    <property type="match status" value="2"/>
</dbReference>
<dbReference type="InterPro" id="IPR036322">
    <property type="entry name" value="WD40_repeat_dom_sf"/>
</dbReference>
<evidence type="ECO:0000256" key="2">
    <source>
        <dbReference type="ARBA" id="ARBA00022927"/>
    </source>
</evidence>
<sequence length="1337" mass="148017">MTPGSPTRGGVRPEELEDPFTTPIAAEPTSSTVAATAGTYASSRADTLELAAKPSESSDDEEDQDGSEGGEEYDDEENPEESEEDEDDEPRLKYGRLTQHVGGVYRNGDATSSFIVSGDKMIMGTHNGNINVMQLPNFQMIRAYHAHSASVTAVSIWPCPPPLPKPGPNNPSNNIYIATSSMDGNICVQSLADPKDVQLRNFARPVQAVALSPDYKNDFSYLSGGRAGQLVLTAGAPQGKSTSTTVGTAAAATAGWLGSMGIGHNTGKDTVLHSGEGTIGTIKWSQSGKYVVWLNETGIKIMRSKIQLDSADADDAWKRIGHIDRPQTDEWEEMAGVWKGRVEWINEVAVESDNSKHVTAIPASPAAAKLQEAVERSKKSIERLLVGWGGTLWIIHVHPGGVGVGKEAGERSAGRAEIVKILRMDCIISGISLYTPNLLLVLAYCLPEKEDEEDEVNSKGKGRKARSPTALSSNEPSSGIRRRQNNLPPELRLIDLISQAEVDKDAVTFSRFERLSSGDYHLGTLFVPDKTIEAGPSSAFGSFAGFGSDIFNAALYPKALFSSGTSVKSSNSRDNMSARHTSTVGSANAVLQQQKAAHPGLAKPGLKIFIHSPYDCILATKRDLGDHLVWLIEHHEYQRAWELVEEHPEIISSLDKLHKIIPPTPDTTTPHATDDFFDDTSSVLDTASKLAASALEREKRRIGELWIQQLIEAGDWVSAGRVCGKVLGASDRWEKWVWTFATAKRYDEITPYIPTDTIKPLPRTIYEIVLGHYIKIDKARFRELLMQWSFDLYDINTVITALENQLRFRDVREDSVEDGEKGRDWKIVVEGLAKLYEANGRHREALRSYIKLQDADNVFRLIKEQHLAEAVVDDIPSFISLRVSDEALIDMSREDLKEATSEAISLLVDEAQHGLVKPKVVIEQLEKQDLNTFLFFYLRALWVGASTTIHSKGETTDRLIGEGRFFVEDYGDLAVQLFAEYDRPLLMEFLKASTSYTFEKAAQECESQSYIPELVYLYSKTGQMKRALFLIIDRLRDVSQAISFAKEQNDPDLWDDLLNYSMDKPRFIRGLLEEVGTAINPIKLVRRIPEGLEIEGLREGIRGIIREHEIQWSILEGTARVLRSEVGGLQRGLRGGQKKGIKFEVLVQGPEHVDVEALDVQSEVGREQGLDQANGDEREAEEEENFFWKPPKGFKKKKNKANRQVEGNDGETDDEVEAEQQPEHSHKTPRPGHCASCHLTFKLVEAGTLVGFACGHVFHLQHLLQDLHPDEDIEGEIGDMGEEAAELGAISLPLSYAAKTLSSVTGEYSAMLLKFFYLRELSPFRAQGLLGNSSGIR</sequence>
<dbReference type="Gene3D" id="2.130.10.10">
    <property type="entry name" value="YVTN repeat-like/Quinoprotein amine dehydrogenase"/>
    <property type="match status" value="1"/>
</dbReference>
<evidence type="ECO:0000313" key="7">
    <source>
        <dbReference type="Proteomes" id="UP001201980"/>
    </source>
</evidence>
<dbReference type="GO" id="GO:0005770">
    <property type="term" value="C:late endosome"/>
    <property type="evidence" value="ECO:0007669"/>
    <property type="project" value="TreeGrafter"/>
</dbReference>
<dbReference type="EMBL" id="JAKWBI020000090">
    <property type="protein sequence ID" value="KAJ2903143.1"/>
    <property type="molecule type" value="Genomic_DNA"/>
</dbReference>
<dbReference type="PANTHER" id="PTHR12616">
    <property type="entry name" value="VACUOLAR PROTEIN SORTING VPS41"/>
    <property type="match status" value="1"/>
</dbReference>
<dbReference type="InterPro" id="IPR057780">
    <property type="entry name" value="Beta-prop_Vps41"/>
</dbReference>